<dbReference type="PROSITE" id="PS50878">
    <property type="entry name" value="RT_POL"/>
    <property type="match status" value="1"/>
</dbReference>
<evidence type="ECO:0000313" key="3">
    <source>
        <dbReference type="EMBL" id="KAK1612124.1"/>
    </source>
</evidence>
<evidence type="ECO:0000313" key="4">
    <source>
        <dbReference type="Proteomes" id="UP001231189"/>
    </source>
</evidence>
<feature type="region of interest" description="Disordered" evidence="1">
    <location>
        <begin position="552"/>
        <end position="582"/>
    </location>
</feature>
<comment type="caution">
    <text evidence="3">The sequence shown here is derived from an EMBL/GenBank/DDBJ whole genome shotgun (WGS) entry which is preliminary data.</text>
</comment>
<accession>A0AAD8VMI0</accession>
<dbReference type="PANTHER" id="PTHR19446">
    <property type="entry name" value="REVERSE TRANSCRIPTASES"/>
    <property type="match status" value="1"/>
</dbReference>
<reference evidence="3" key="1">
    <citation type="submission" date="2023-07" db="EMBL/GenBank/DDBJ databases">
        <title>A chromosome-level genome assembly of Lolium multiflorum.</title>
        <authorList>
            <person name="Chen Y."/>
            <person name="Copetti D."/>
            <person name="Kolliker R."/>
            <person name="Studer B."/>
        </authorList>
    </citation>
    <scope>NUCLEOTIDE SEQUENCE</scope>
    <source>
        <strain evidence="3">02402/16</strain>
        <tissue evidence="3">Leaf</tissue>
    </source>
</reference>
<dbReference type="CDD" id="cd01650">
    <property type="entry name" value="RT_nLTR_like"/>
    <property type="match status" value="1"/>
</dbReference>
<name>A0AAD8VMI0_LOLMU</name>
<dbReference type="InterPro" id="IPR000477">
    <property type="entry name" value="RT_dom"/>
</dbReference>
<dbReference type="InterPro" id="IPR043502">
    <property type="entry name" value="DNA/RNA_pol_sf"/>
</dbReference>
<keyword evidence="4" id="KW-1185">Reference proteome</keyword>
<evidence type="ECO:0000259" key="2">
    <source>
        <dbReference type="PROSITE" id="PS50878"/>
    </source>
</evidence>
<feature type="region of interest" description="Disordered" evidence="1">
    <location>
        <begin position="134"/>
        <end position="156"/>
    </location>
</feature>
<protein>
    <recommendedName>
        <fullName evidence="2">Reverse transcriptase domain-containing protein</fullName>
    </recommendedName>
</protein>
<feature type="compositionally biased region" description="Basic and acidic residues" evidence="1">
    <location>
        <begin position="561"/>
        <end position="575"/>
    </location>
</feature>
<dbReference type="EMBL" id="JAUUTY010000007">
    <property type="protein sequence ID" value="KAK1612124.1"/>
    <property type="molecule type" value="Genomic_DNA"/>
</dbReference>
<evidence type="ECO:0000256" key="1">
    <source>
        <dbReference type="SAM" id="MobiDB-lite"/>
    </source>
</evidence>
<dbReference type="SUPFAM" id="SSF56672">
    <property type="entry name" value="DNA/RNA polymerases"/>
    <property type="match status" value="1"/>
</dbReference>
<dbReference type="Pfam" id="PF00078">
    <property type="entry name" value="RVT_1"/>
    <property type="match status" value="1"/>
</dbReference>
<dbReference type="Proteomes" id="UP001231189">
    <property type="component" value="Unassembled WGS sequence"/>
</dbReference>
<proteinExistence type="predicted"/>
<gene>
    <name evidence="3" type="ORF">QYE76_035797</name>
</gene>
<feature type="domain" description="Reverse transcriptase" evidence="2">
    <location>
        <begin position="255"/>
        <end position="503"/>
    </location>
</feature>
<sequence>MLTTETSNAVGKTSVAVMKTGAVKKRIAAVKRSIGMQIKSVSLLKNAEELMSADASTRSVNARRLASQRWSRVSVPLPRGPARKMNCVLEIDGLIALRWFLVPPPTSTPLVLLILNLTHKKILSHRLITPADNEFPGGSSSLNAGGDQQQPAPRMSSRIESMGIHNTRIGVRAMGNTEASNIPGIRLRDDVWAEEEKLNTLDCAEMDKSLSSDEIKDVIDHMEKNKAAGPDGFPIEFYQHRWEIIITDIMHIFNDLSEHRIDLDRINYGIITLIPKSADADIIQKFRPICLLQVFFKIVTKALTVAPNPVMNKLLLPCQTAFIKGRYISDGVMLLQEILREDQFRKKQGVVLKIDFEKAYDKVNWGFLFERCKQKGFNSNWLTWIKKSVAGGTLSVKVNDKVGSYFTSHKGVRQGLADNLMQNGIAILQYADDTILLLQDDAQQAVNLKLLLYIFESMSGLKINFEKSEVMMILEDDTKQNFYAELFNCQKGNWPIKYLGTLVYARRASVSDMRFLGEKTKKKMSGLHGEQDASELRAGADGLLRLAAVAGAGNSTSGNAGRDDQLRQEDKKPDDTNNGTTY</sequence>
<feature type="compositionally biased region" description="Polar residues" evidence="1">
    <location>
        <begin position="138"/>
        <end position="151"/>
    </location>
</feature>
<organism evidence="3 4">
    <name type="scientific">Lolium multiflorum</name>
    <name type="common">Italian ryegrass</name>
    <name type="synonym">Lolium perenne subsp. multiflorum</name>
    <dbReference type="NCBI Taxonomy" id="4521"/>
    <lineage>
        <taxon>Eukaryota</taxon>
        <taxon>Viridiplantae</taxon>
        <taxon>Streptophyta</taxon>
        <taxon>Embryophyta</taxon>
        <taxon>Tracheophyta</taxon>
        <taxon>Spermatophyta</taxon>
        <taxon>Magnoliopsida</taxon>
        <taxon>Liliopsida</taxon>
        <taxon>Poales</taxon>
        <taxon>Poaceae</taxon>
        <taxon>BOP clade</taxon>
        <taxon>Pooideae</taxon>
        <taxon>Poodae</taxon>
        <taxon>Poeae</taxon>
        <taxon>Poeae Chloroplast Group 2 (Poeae type)</taxon>
        <taxon>Loliodinae</taxon>
        <taxon>Loliinae</taxon>
        <taxon>Lolium</taxon>
    </lineage>
</organism>
<dbReference type="AlphaFoldDB" id="A0AAD8VMI0"/>